<evidence type="ECO:0008006" key="4">
    <source>
        <dbReference type="Google" id="ProtNLM"/>
    </source>
</evidence>
<dbReference type="RefSeq" id="WP_215503751.1">
    <property type="nucleotide sequence ID" value="NZ_CP076361.1"/>
</dbReference>
<evidence type="ECO:0000256" key="1">
    <source>
        <dbReference type="SAM" id="MobiDB-lite"/>
    </source>
</evidence>
<feature type="region of interest" description="Disordered" evidence="1">
    <location>
        <begin position="30"/>
        <end position="50"/>
    </location>
</feature>
<proteinExistence type="predicted"/>
<gene>
    <name evidence="2" type="ORF">KM031_06690</name>
</gene>
<dbReference type="EMBL" id="CP076361">
    <property type="protein sequence ID" value="QWK91560.1"/>
    <property type="molecule type" value="Genomic_DNA"/>
</dbReference>
<dbReference type="AlphaFoldDB" id="A0A975P8N3"/>
<dbReference type="KEGG" id="gfu:KM031_06690"/>
<evidence type="ECO:0000313" key="3">
    <source>
        <dbReference type="Proteomes" id="UP000679352"/>
    </source>
</evidence>
<protein>
    <recommendedName>
        <fullName evidence="4">DUF2946 domain-containing protein</fullName>
    </recommendedName>
</protein>
<name>A0A975P8N3_9RHOB</name>
<accession>A0A975P8N3</accession>
<sequence length="119" mass="12346">MALLRSVFLALLVLAVLPWGAYAAARMQAVRGESSQPSTPPATGMAAQTAGAPPADAALTLHRCGTFLLTGSSCAPELVALPVTLPPPPLSEQHTGWTLDGGWRTGVIPPVKKKPPRLM</sequence>
<dbReference type="Proteomes" id="UP000679352">
    <property type="component" value="Chromosome"/>
</dbReference>
<evidence type="ECO:0000313" key="2">
    <source>
        <dbReference type="EMBL" id="QWK91560.1"/>
    </source>
</evidence>
<feature type="compositionally biased region" description="Low complexity" evidence="1">
    <location>
        <begin position="41"/>
        <end position="50"/>
    </location>
</feature>
<keyword evidence="3" id="KW-1185">Reference proteome</keyword>
<organism evidence="2 3">
    <name type="scientific">Gemmobacter fulvus</name>
    <dbReference type="NCBI Taxonomy" id="2840474"/>
    <lineage>
        <taxon>Bacteria</taxon>
        <taxon>Pseudomonadati</taxon>
        <taxon>Pseudomonadota</taxon>
        <taxon>Alphaproteobacteria</taxon>
        <taxon>Rhodobacterales</taxon>
        <taxon>Paracoccaceae</taxon>
        <taxon>Gemmobacter</taxon>
    </lineage>
</organism>
<reference evidence="2" key="1">
    <citation type="submission" date="2021-06" db="EMBL/GenBank/DDBJ databases">
        <title>Direct submission.</title>
        <authorList>
            <person name="Lee C.-S."/>
            <person name="Jin L."/>
        </authorList>
    </citation>
    <scope>NUCLEOTIDE SEQUENCE</scope>
    <source>
        <strain evidence="2">Con5</strain>
    </source>
</reference>